<feature type="region of interest" description="Disordered" evidence="1">
    <location>
        <begin position="1"/>
        <end position="26"/>
    </location>
</feature>
<feature type="transmembrane region" description="Helical" evidence="2">
    <location>
        <begin position="44"/>
        <end position="61"/>
    </location>
</feature>
<dbReference type="CDD" id="cd15482">
    <property type="entry name" value="Sialidase_non-viral"/>
    <property type="match status" value="1"/>
</dbReference>
<evidence type="ECO:0000313" key="5">
    <source>
        <dbReference type="Proteomes" id="UP000198341"/>
    </source>
</evidence>
<name>K8ESQ7_9CHLO</name>
<dbReference type="SUPFAM" id="SSF50939">
    <property type="entry name" value="Sialidases"/>
    <property type="match status" value="1"/>
</dbReference>
<dbReference type="Gene3D" id="2.120.10.10">
    <property type="match status" value="1"/>
</dbReference>
<evidence type="ECO:0000313" key="4">
    <source>
        <dbReference type="EMBL" id="CCO15440.1"/>
    </source>
</evidence>
<proteinExistence type="predicted"/>
<reference evidence="4 5" key="1">
    <citation type="submission" date="2011-10" db="EMBL/GenBank/DDBJ databases">
        <authorList>
            <person name="Genoscope - CEA"/>
        </authorList>
    </citation>
    <scope>NUCLEOTIDE SEQUENCE [LARGE SCALE GENOMIC DNA]</scope>
    <source>
        <strain evidence="4 5">RCC 1105</strain>
    </source>
</reference>
<accession>K8ESQ7</accession>
<dbReference type="InterPro" id="IPR036278">
    <property type="entry name" value="Sialidase_sf"/>
</dbReference>
<protein>
    <recommendedName>
        <fullName evidence="3">Sialidase domain-containing protein</fullName>
    </recommendedName>
</protein>
<feature type="domain" description="Sialidase" evidence="3">
    <location>
        <begin position="380"/>
        <end position="606"/>
    </location>
</feature>
<dbReference type="KEGG" id="bpg:Bathy03g00460"/>
<dbReference type="EMBL" id="FO082276">
    <property type="protein sequence ID" value="CCO15440.1"/>
    <property type="molecule type" value="Genomic_DNA"/>
</dbReference>
<keyword evidence="2" id="KW-1133">Transmembrane helix</keyword>
<dbReference type="Pfam" id="PF13088">
    <property type="entry name" value="BNR_2"/>
    <property type="match status" value="1"/>
</dbReference>
<dbReference type="Proteomes" id="UP000198341">
    <property type="component" value="Chromosome 3"/>
</dbReference>
<evidence type="ECO:0000256" key="1">
    <source>
        <dbReference type="SAM" id="MobiDB-lite"/>
    </source>
</evidence>
<organism evidence="4 5">
    <name type="scientific">Bathycoccus prasinos</name>
    <dbReference type="NCBI Taxonomy" id="41875"/>
    <lineage>
        <taxon>Eukaryota</taxon>
        <taxon>Viridiplantae</taxon>
        <taxon>Chlorophyta</taxon>
        <taxon>Mamiellophyceae</taxon>
        <taxon>Mamiellales</taxon>
        <taxon>Bathycoccaceae</taxon>
        <taxon>Bathycoccus</taxon>
    </lineage>
</organism>
<keyword evidence="2" id="KW-0812">Transmembrane</keyword>
<keyword evidence="5" id="KW-1185">Reference proteome</keyword>
<dbReference type="AlphaFoldDB" id="K8ESQ7"/>
<dbReference type="PANTHER" id="PTHR43752:SF2">
    <property type="entry name" value="BNR_ASP-BOX REPEAT FAMILY PROTEIN"/>
    <property type="match status" value="1"/>
</dbReference>
<evidence type="ECO:0000256" key="2">
    <source>
        <dbReference type="SAM" id="Phobius"/>
    </source>
</evidence>
<dbReference type="GeneID" id="19016584"/>
<dbReference type="PANTHER" id="PTHR43752">
    <property type="entry name" value="BNR/ASP-BOX REPEAT FAMILY PROTEIN"/>
    <property type="match status" value="1"/>
</dbReference>
<sequence length="676" mass="75115">MLRGNTHSRGTLFPGVGATGGGGGKSIRIKQQQRYKKWIKKRRVRVILLLVVLLSACSFFLNNAFHGILNRQNDENEKSMRKVNSHYAKVDRHSRRERKQMQREDHLSKIFGLIIEEDDLENNKDSSSSSSLKADFRGGGFEQQQRKSLSKLAFGQYQMQQKRLFPGEGIKVFRERIFDPLLHGLEYAHMGTIIANSGENGKGISVAFQTAPDIEGGFDQTVRVMTKKNGKTTKSTFVVYNETEDGGLGSSSGSNSSSNRRKLADTAWVLEKPLPAPAVGEKSAATKIGGETLQPRTYSNGLWAPVLHRDEKTKTEYLFYAETPPRCLRPRILAQEFPIVRKAIPKRWIIGGDIKVRTRSFADGSGTEDENGNDDGVGDLKEWSKAKTVYRMTTDNVAIPKVIANKLTVVTLDNAEEVWLLPFWRQRSPHTCSTARGVRNAAGVLRSTDKGETWKANGAIQFQTGAKGRWVIEGSIFESGENHHLTMLMRSTEGVAFKSISSDLGVTWSAPLPSALVNPDSKLNTIVNRKTKRLYVAFNDETIAMTASEGGADAIKGTSEDKEQTAGGKKRDELVIAHSDDDGENLYIFARIDEGVTPPGVMIHYPTMAFYDDQELFVTYSISYNNATNFVEKPRRDGIWLARMTPPKTIDETKPRRSLKTILLDNGVGSSSNSAL</sequence>
<evidence type="ECO:0000259" key="3">
    <source>
        <dbReference type="Pfam" id="PF13088"/>
    </source>
</evidence>
<gene>
    <name evidence="4" type="ORF">Bathy03g00460</name>
</gene>
<keyword evidence="2" id="KW-0472">Membrane</keyword>
<dbReference type="InterPro" id="IPR011040">
    <property type="entry name" value="Sialidase"/>
</dbReference>
<dbReference type="RefSeq" id="XP_007514003.1">
    <property type="nucleotide sequence ID" value="XM_007513941.1"/>
</dbReference>